<dbReference type="Gene3D" id="3.90.230.10">
    <property type="entry name" value="Creatinase/methionine aminopeptidase superfamily"/>
    <property type="match status" value="1"/>
</dbReference>
<dbReference type="PANTHER" id="PTHR43330:SF27">
    <property type="entry name" value="METHIONINE AMINOPEPTIDASE"/>
    <property type="match status" value="1"/>
</dbReference>
<evidence type="ECO:0000313" key="9">
    <source>
        <dbReference type="Proteomes" id="UP000034069"/>
    </source>
</evidence>
<dbReference type="Pfam" id="PF00557">
    <property type="entry name" value="Peptidase_M24"/>
    <property type="match status" value="1"/>
</dbReference>
<keyword evidence="5" id="KW-0378">Hydrolase</keyword>
<dbReference type="InterPro" id="IPR002467">
    <property type="entry name" value="Pept_M24A_MAP1"/>
</dbReference>
<dbReference type="PANTHER" id="PTHR43330">
    <property type="entry name" value="METHIONINE AMINOPEPTIDASE"/>
    <property type="match status" value="1"/>
</dbReference>
<evidence type="ECO:0000256" key="1">
    <source>
        <dbReference type="ARBA" id="ARBA00002521"/>
    </source>
</evidence>
<dbReference type="GO" id="GO:0046872">
    <property type="term" value="F:metal ion binding"/>
    <property type="evidence" value="ECO:0007669"/>
    <property type="project" value="UniProtKB-KW"/>
</dbReference>
<reference evidence="8 9" key="1">
    <citation type="journal article" date="2015" name="Nature">
        <title>rRNA introns, odd ribosomes, and small enigmatic genomes across a large radiation of phyla.</title>
        <authorList>
            <person name="Brown C.T."/>
            <person name="Hug L.A."/>
            <person name="Thomas B.C."/>
            <person name="Sharon I."/>
            <person name="Castelle C.J."/>
            <person name="Singh A."/>
            <person name="Wilkins M.J."/>
            <person name="Williams K.H."/>
            <person name="Banfield J.F."/>
        </authorList>
    </citation>
    <scope>NUCLEOTIDE SEQUENCE [LARGE SCALE GENOMIC DNA]</scope>
</reference>
<protein>
    <recommendedName>
        <fullName evidence="6">Methionine aminopeptidase</fullName>
        <ecNumber evidence="6">3.4.11.18</ecNumber>
    </recommendedName>
</protein>
<sequence>MNKLTAMVEGGKRLGHIKSLISSKIKAGVTPREIDQVIDDLIVKGGDRPSFKMVPGYFNATCINVNSGMVHGIPNDIPFKSGDVVKVDMGLFHNGYHLDSSLTIQVEPVDNKTTEFLKIGQLALSRAIVAARPGNTIFDISLAMQDTVEPAGYSVIRDLTGHGIGKELHMEPYIPCFADPHTKKNILHENQTIAIEIMYAMGRPSLVEDSDGWTLSTQDGSVTGMFEETVYISQDGPIILTQAN</sequence>
<dbReference type="EC" id="3.4.11.18" evidence="6"/>
<evidence type="ECO:0000256" key="2">
    <source>
        <dbReference type="ARBA" id="ARBA00022438"/>
    </source>
</evidence>
<evidence type="ECO:0000256" key="4">
    <source>
        <dbReference type="ARBA" id="ARBA00022723"/>
    </source>
</evidence>
<dbReference type="SUPFAM" id="SSF55920">
    <property type="entry name" value="Creatinase/aminopeptidase"/>
    <property type="match status" value="1"/>
</dbReference>
<dbReference type="GO" id="GO:0005829">
    <property type="term" value="C:cytosol"/>
    <property type="evidence" value="ECO:0007669"/>
    <property type="project" value="TreeGrafter"/>
</dbReference>
<dbReference type="Proteomes" id="UP000034069">
    <property type="component" value="Unassembled WGS sequence"/>
</dbReference>
<dbReference type="PRINTS" id="PR00599">
    <property type="entry name" value="MAPEPTIDASE"/>
</dbReference>
<dbReference type="NCBIfam" id="TIGR00500">
    <property type="entry name" value="met_pdase_I"/>
    <property type="match status" value="1"/>
</dbReference>
<proteinExistence type="inferred from homology"/>
<comment type="caution">
    <text evidence="8">The sequence shown here is derived from an EMBL/GenBank/DDBJ whole genome shotgun (WGS) entry which is preliminary data.</text>
</comment>
<evidence type="ECO:0000256" key="3">
    <source>
        <dbReference type="ARBA" id="ARBA00022670"/>
    </source>
</evidence>
<keyword evidence="2 6" id="KW-0031">Aminopeptidase</keyword>
<feature type="domain" description="Peptidase M24" evidence="7">
    <location>
        <begin position="21"/>
        <end position="232"/>
    </location>
</feature>
<comment type="cofactor">
    <cofactor evidence="6">
        <name>Co(2+)</name>
        <dbReference type="ChEBI" id="CHEBI:48828"/>
    </cofactor>
    <cofactor evidence="6">
        <name>Zn(2+)</name>
        <dbReference type="ChEBI" id="CHEBI:29105"/>
    </cofactor>
    <cofactor evidence="6">
        <name>Mn(2+)</name>
        <dbReference type="ChEBI" id="CHEBI:29035"/>
    </cofactor>
    <cofactor evidence="6">
        <name>Fe(2+)</name>
        <dbReference type="ChEBI" id="CHEBI:29033"/>
    </cofactor>
    <text evidence="6">Binds 2 divalent metal cations per subunit. Has a high-affinity and a low affinity metal-binding site. The true nature of the physiological cofactor is under debate. The enzyme is active with cobalt, zinc, manganese or divalent iron ions.</text>
</comment>
<evidence type="ECO:0000259" key="7">
    <source>
        <dbReference type="Pfam" id="PF00557"/>
    </source>
</evidence>
<dbReference type="AlphaFoldDB" id="A0A0G1GNK2"/>
<name>A0A0G1GNK2_9BACT</name>
<dbReference type="EMBL" id="LCHN01000009">
    <property type="protein sequence ID" value="KKT35923.1"/>
    <property type="molecule type" value="Genomic_DNA"/>
</dbReference>
<organism evidence="8 9">
    <name type="scientific">Candidatus Collierbacteria bacterium GW2011_GWA1_44_12</name>
    <dbReference type="NCBI Taxonomy" id="1618376"/>
    <lineage>
        <taxon>Bacteria</taxon>
        <taxon>Candidatus Collieribacteriota</taxon>
    </lineage>
</organism>
<keyword evidence="3 6" id="KW-0645">Protease</keyword>
<dbReference type="GO" id="GO:0004239">
    <property type="term" value="F:initiator methionyl aminopeptidase activity"/>
    <property type="evidence" value="ECO:0007669"/>
    <property type="project" value="UniProtKB-EC"/>
</dbReference>
<comment type="function">
    <text evidence="1">Removes the N-terminal methionine from nascent proteins. The N-terminal methionine is often cleaved when the second residue in the primary sequence is small and uncharged (Met-Ala-, Cys, Gly, Pro, Ser, Thr, or Val). Requires deformylation of the N(alpha)-formylated initiator methionine before it can be hydrolyzed.</text>
</comment>
<evidence type="ECO:0000256" key="6">
    <source>
        <dbReference type="RuleBase" id="RU003653"/>
    </source>
</evidence>
<dbReference type="InterPro" id="IPR000994">
    <property type="entry name" value="Pept_M24"/>
</dbReference>
<evidence type="ECO:0000313" key="8">
    <source>
        <dbReference type="EMBL" id="KKT35923.1"/>
    </source>
</evidence>
<accession>A0A0G1GNK2</accession>
<dbReference type="GO" id="GO:0070006">
    <property type="term" value="F:metalloaminopeptidase activity"/>
    <property type="evidence" value="ECO:0007669"/>
    <property type="project" value="InterPro"/>
</dbReference>
<dbReference type="InterPro" id="IPR036005">
    <property type="entry name" value="Creatinase/aminopeptidase-like"/>
</dbReference>
<evidence type="ECO:0000256" key="5">
    <source>
        <dbReference type="ARBA" id="ARBA00022801"/>
    </source>
</evidence>
<keyword evidence="4 6" id="KW-0479">Metal-binding</keyword>
<comment type="catalytic activity">
    <reaction evidence="6">
        <text>Release of N-terminal amino acids, preferentially methionine, from peptides and arylamides.</text>
        <dbReference type="EC" id="3.4.11.18"/>
    </reaction>
</comment>
<dbReference type="GO" id="GO:0006508">
    <property type="term" value="P:proteolysis"/>
    <property type="evidence" value="ECO:0007669"/>
    <property type="project" value="UniProtKB-KW"/>
</dbReference>
<dbReference type="InterPro" id="IPR001714">
    <property type="entry name" value="Pept_M24_MAP"/>
</dbReference>
<comment type="similarity">
    <text evidence="6">Belongs to the peptidase M24A family.</text>
</comment>
<gene>
    <name evidence="8" type="ORF">UW23_C0009G0011</name>
</gene>